<feature type="compositionally biased region" description="Polar residues" evidence="1">
    <location>
        <begin position="276"/>
        <end position="288"/>
    </location>
</feature>
<protein>
    <submittedName>
        <fullName evidence="2">Uncharacterized protein</fullName>
    </submittedName>
</protein>
<accession>A0A239HKN2</accession>
<name>A0A239HKN2_9BACT</name>
<dbReference type="AlphaFoldDB" id="A0A239HKN2"/>
<evidence type="ECO:0000313" key="3">
    <source>
        <dbReference type="Proteomes" id="UP000198432"/>
    </source>
</evidence>
<feature type="region of interest" description="Disordered" evidence="1">
    <location>
        <begin position="276"/>
        <end position="297"/>
    </location>
</feature>
<keyword evidence="3" id="KW-1185">Reference proteome</keyword>
<reference evidence="3" key="1">
    <citation type="submission" date="2017-06" db="EMBL/GenBank/DDBJ databases">
        <authorList>
            <person name="Varghese N."/>
            <person name="Submissions S."/>
        </authorList>
    </citation>
    <scope>NUCLEOTIDE SEQUENCE [LARGE SCALE GENOMIC DNA]</scope>
    <source>
        <strain evidence="3">NKM1</strain>
    </source>
</reference>
<feature type="region of interest" description="Disordered" evidence="1">
    <location>
        <begin position="134"/>
        <end position="180"/>
    </location>
</feature>
<dbReference type="EMBL" id="FZOQ01000014">
    <property type="protein sequence ID" value="SNS81907.1"/>
    <property type="molecule type" value="Genomic_DNA"/>
</dbReference>
<sequence length="314" mass="35357">MNYIELINQFWRLRRKVRFTAHEADLYFYLLNEANELEWENPFQHATTLICANLGISRKTFVDLRNRLRQKGLIDFTEGQKNKLAATYMLLYVSKSTPQGNIQGNVKGNIQGNIDGNIQGNVLGNHSTKLNQTKLKEGDDDAAASPPKKKGEEGKASSAKPPKSKKPPSAAQPPKAEEDPVHKDFVDAYWQWYVQKVGEPPHLLESDYKALKKIRRYLTEAKKGDAAKALASWQHILNNWGKLEDFLQKQMRPAQIDSNMTNILAQLRTIHQTVTKNAGNQGNSSRQPAQHRESPEEFAARYGITIEGPVPAGG</sequence>
<gene>
    <name evidence="2" type="ORF">SAMN06296052_11436</name>
</gene>
<dbReference type="RefSeq" id="WP_089320079.1">
    <property type="nucleotide sequence ID" value="NZ_FZOQ01000014.1"/>
</dbReference>
<proteinExistence type="predicted"/>
<dbReference type="OrthoDB" id="1442826at2"/>
<dbReference type="Proteomes" id="UP000198432">
    <property type="component" value="Unassembled WGS sequence"/>
</dbReference>
<feature type="compositionally biased region" description="Low complexity" evidence="1">
    <location>
        <begin position="156"/>
        <end position="174"/>
    </location>
</feature>
<evidence type="ECO:0000256" key="1">
    <source>
        <dbReference type="SAM" id="MobiDB-lite"/>
    </source>
</evidence>
<evidence type="ECO:0000313" key="2">
    <source>
        <dbReference type="EMBL" id="SNS81907.1"/>
    </source>
</evidence>
<organism evidence="2 3">
    <name type="scientific">Pontibacter ummariensis</name>
    <dbReference type="NCBI Taxonomy" id="1610492"/>
    <lineage>
        <taxon>Bacteria</taxon>
        <taxon>Pseudomonadati</taxon>
        <taxon>Bacteroidota</taxon>
        <taxon>Cytophagia</taxon>
        <taxon>Cytophagales</taxon>
        <taxon>Hymenobacteraceae</taxon>
        <taxon>Pontibacter</taxon>
    </lineage>
</organism>